<reference evidence="2 4" key="2">
    <citation type="submission" date="2023-09" db="EMBL/GenBank/DDBJ databases">
        <title>Complete-Gapless Cercospora beticola genome.</title>
        <authorList>
            <person name="Wyatt N.A."/>
            <person name="Spanner R.E."/>
            <person name="Bolton M.D."/>
        </authorList>
    </citation>
    <scope>NUCLEOTIDE SEQUENCE [LARGE SCALE GENOMIC DNA]</scope>
    <source>
        <strain evidence="2">Cb09-40</strain>
    </source>
</reference>
<reference evidence="1 3" key="1">
    <citation type="submission" date="2015-10" db="EMBL/GenBank/DDBJ databases">
        <title>The cercosporin biosynthetic gene cluster was horizontally transferred to several fungal lineages and shown to be expanded in Cercospora beticola based on microsynteny with recipient genomes.</title>
        <authorList>
            <person name="De Jonge R."/>
            <person name="Ebert M.K."/>
            <person name="Suttle J.C."/>
            <person name="Jurick Ii W.M."/>
            <person name="Secor G.A."/>
            <person name="Thomma B.P."/>
            <person name="Van De Peer Y."/>
            <person name="Bolton M.D."/>
        </authorList>
    </citation>
    <scope>NUCLEOTIDE SEQUENCE [LARGE SCALE GENOMIC DNA]</scope>
    <source>
        <strain evidence="1 3">09-40</strain>
    </source>
</reference>
<evidence type="ECO:0000313" key="3">
    <source>
        <dbReference type="Proteomes" id="UP000230605"/>
    </source>
</evidence>
<dbReference type="AlphaFoldDB" id="A0A2G5I7G6"/>
<evidence type="ECO:0000313" key="4">
    <source>
        <dbReference type="Proteomes" id="UP001302367"/>
    </source>
</evidence>
<dbReference type="Proteomes" id="UP000230605">
    <property type="component" value="Chromosome 1"/>
</dbReference>
<name>A0A2G5I7G6_CERBT</name>
<dbReference type="EMBL" id="CP134184">
    <property type="protein sequence ID" value="WPA96053.1"/>
    <property type="molecule type" value="Genomic_DNA"/>
</dbReference>
<evidence type="ECO:0000313" key="2">
    <source>
        <dbReference type="EMBL" id="WPA96053.1"/>
    </source>
</evidence>
<dbReference type="OrthoDB" id="3856067at2759"/>
<dbReference type="Proteomes" id="UP001302367">
    <property type="component" value="Chromosome 1"/>
</dbReference>
<protein>
    <recommendedName>
        <fullName evidence="5">F-box domain-containing protein</fullName>
    </recommendedName>
</protein>
<dbReference type="InterPro" id="IPR036047">
    <property type="entry name" value="F-box-like_dom_sf"/>
</dbReference>
<proteinExistence type="predicted"/>
<organism evidence="1 3">
    <name type="scientific">Cercospora beticola</name>
    <name type="common">Sugarbeet leaf spot fungus</name>
    <dbReference type="NCBI Taxonomy" id="122368"/>
    <lineage>
        <taxon>Eukaryota</taxon>
        <taxon>Fungi</taxon>
        <taxon>Dikarya</taxon>
        <taxon>Ascomycota</taxon>
        <taxon>Pezizomycotina</taxon>
        <taxon>Dothideomycetes</taxon>
        <taxon>Dothideomycetidae</taxon>
        <taxon>Mycosphaerellales</taxon>
        <taxon>Mycosphaerellaceae</taxon>
        <taxon>Cercospora</taxon>
    </lineage>
</organism>
<evidence type="ECO:0008006" key="5">
    <source>
        <dbReference type="Google" id="ProtNLM"/>
    </source>
</evidence>
<dbReference type="SUPFAM" id="SSF81383">
    <property type="entry name" value="F-box domain"/>
    <property type="match status" value="1"/>
</dbReference>
<accession>A0A2G5I7G6</accession>
<sequence length="246" mass="27929">MDAATAAAVNTTAEEHTNHGPVVFHITELFEKIMCNLDMKTLLLAQRVDRHWRTVICASKPLQQKLFFQPATLKQMLSLNAVETCRSKLITKRPGRRGNHPSLFHNICSLGSDKSPEVAIYNPLLLGYQVGRWPNLSPSIRRTSDSTTIRPSWENMFLVQPPPRDVHLTFKVGTPTKYRMMNYRNEDLSALSVVKAAERRIREINEADSAGYRVDLEPGFRVEMYLAVGTLRFEQLISLGLAGLWH</sequence>
<evidence type="ECO:0000313" key="1">
    <source>
        <dbReference type="EMBL" id="PIB00719.1"/>
    </source>
</evidence>
<gene>
    <name evidence="1" type="ORF">CB0940_00630</name>
    <name evidence="2" type="ORF">RHO25_000659</name>
</gene>
<dbReference type="EMBL" id="LKMD01000100">
    <property type="protein sequence ID" value="PIB00719.1"/>
    <property type="molecule type" value="Genomic_DNA"/>
</dbReference>
<keyword evidence="4" id="KW-1185">Reference proteome</keyword>